<gene>
    <name evidence="2" type="ORF">Tci_022434</name>
</gene>
<reference evidence="2" key="1">
    <citation type="journal article" date="2019" name="Sci. Rep.">
        <title>Draft genome of Tanacetum cinerariifolium, the natural source of mosquito coil.</title>
        <authorList>
            <person name="Yamashiro T."/>
            <person name="Shiraishi A."/>
            <person name="Satake H."/>
            <person name="Nakayama K."/>
        </authorList>
    </citation>
    <scope>NUCLEOTIDE SEQUENCE</scope>
</reference>
<organism evidence="2">
    <name type="scientific">Tanacetum cinerariifolium</name>
    <name type="common">Dalmatian daisy</name>
    <name type="synonym">Chrysanthemum cinerariifolium</name>
    <dbReference type="NCBI Taxonomy" id="118510"/>
    <lineage>
        <taxon>Eukaryota</taxon>
        <taxon>Viridiplantae</taxon>
        <taxon>Streptophyta</taxon>
        <taxon>Embryophyta</taxon>
        <taxon>Tracheophyta</taxon>
        <taxon>Spermatophyta</taxon>
        <taxon>Magnoliopsida</taxon>
        <taxon>eudicotyledons</taxon>
        <taxon>Gunneridae</taxon>
        <taxon>Pentapetalae</taxon>
        <taxon>asterids</taxon>
        <taxon>campanulids</taxon>
        <taxon>Asterales</taxon>
        <taxon>Asteraceae</taxon>
        <taxon>Asteroideae</taxon>
        <taxon>Anthemideae</taxon>
        <taxon>Anthemidinae</taxon>
        <taxon>Tanacetum</taxon>
    </lineage>
</organism>
<protein>
    <recommendedName>
        <fullName evidence="3">DUF4283 domain-containing protein</fullName>
    </recommendedName>
</protein>
<dbReference type="PANTHER" id="PTHR31286:SF99">
    <property type="entry name" value="DUF4283 DOMAIN-CONTAINING PROTEIN"/>
    <property type="match status" value="1"/>
</dbReference>
<dbReference type="AlphaFoldDB" id="A0A6L2KMA6"/>
<feature type="region of interest" description="Disordered" evidence="1">
    <location>
        <begin position="235"/>
        <end position="255"/>
    </location>
</feature>
<dbReference type="PANTHER" id="PTHR31286">
    <property type="entry name" value="GLYCINE-RICH CELL WALL STRUCTURAL PROTEIN 1.8-LIKE"/>
    <property type="match status" value="1"/>
</dbReference>
<dbReference type="EMBL" id="BKCJ010002717">
    <property type="protein sequence ID" value="GEU50456.1"/>
    <property type="molecule type" value="Genomic_DNA"/>
</dbReference>
<sequence length="397" mass="42877">MKAGFLDSGGGGGKKKKINNNDTLNKVGPVGDTSIVMKGVTPSMIDMTVTISAGNALGKSSYANVTGKLSGKKVNVHTLFTPGGNEIDVVVSTDSIRAISEQFANIAYGFFLGKKVATLEEDVRTFSVWVKLHGVHVTAFSEDALSAIATKLGTPLMLDSYISDMCMQSWGRSSYARVMVELRADMEFKDNIVVVMPKINMENTCASEKKTVKKPSQTFRGVPVGLKMGFKPQKEYRPVTKKPNASSSGNKKNGVVPTVEVSNSNLFDALNSVDNDGEFGTKWGTTNLVNNEATLSGSSFMNIDNDGEFASNTLIGEKIDKIERQIGEGKLRLLDNDGNSLVPTSIVESDSEVDAVFDETANLRISTSGKMEVIKSICDDLDITVRGRKKKYIFDAC</sequence>
<feature type="region of interest" description="Disordered" evidence="1">
    <location>
        <begin position="1"/>
        <end position="25"/>
    </location>
</feature>
<evidence type="ECO:0000256" key="1">
    <source>
        <dbReference type="SAM" id="MobiDB-lite"/>
    </source>
</evidence>
<comment type="caution">
    <text evidence="2">The sequence shown here is derived from an EMBL/GenBank/DDBJ whole genome shotgun (WGS) entry which is preliminary data.</text>
</comment>
<dbReference type="InterPro" id="IPR040256">
    <property type="entry name" value="At4g02000-like"/>
</dbReference>
<evidence type="ECO:0000313" key="2">
    <source>
        <dbReference type="EMBL" id="GEU50456.1"/>
    </source>
</evidence>
<name>A0A6L2KMA6_TANCI</name>
<accession>A0A6L2KMA6</accession>
<evidence type="ECO:0008006" key="3">
    <source>
        <dbReference type="Google" id="ProtNLM"/>
    </source>
</evidence>
<proteinExistence type="predicted"/>